<gene>
    <name evidence="3" type="ORF">F7Q93_23750</name>
</gene>
<feature type="compositionally biased region" description="Polar residues" evidence="2">
    <location>
        <begin position="28"/>
        <end position="39"/>
    </location>
</feature>
<proteinExistence type="predicted"/>
<feature type="compositionally biased region" description="Polar residues" evidence="2">
    <location>
        <begin position="104"/>
        <end position="121"/>
    </location>
</feature>
<feature type="region of interest" description="Disordered" evidence="2">
    <location>
        <begin position="205"/>
        <end position="250"/>
    </location>
</feature>
<sequence>MKSWSERLVAGLKNWRSRNNDTGADATSGVQSPADTSPEPSDDGSKAKLSIRVTVEDFEGTGVDAIPQIEPPTPLEASPVLANEVQPPEALSSQPEPTHEAANEPSTSSSVSKPTQNLSRGRSSKSKDGLMAGNDLTVSDGEGDSANEAAENKSVISKRKLQFDHELQKVTINTTPAKELEEADGNASIGAEPVNPSEALVSFEEANALHEPSSGAEPPRIEQATDKDATIPGASMSPQMRSRDRKPKATDELVTDEMLAELEAENARLKRLLREKLSAIKDNSEN</sequence>
<feature type="region of interest" description="Disordered" evidence="2">
    <location>
        <begin position="14"/>
        <end position="193"/>
    </location>
</feature>
<feature type="coiled-coil region" evidence="1">
    <location>
        <begin position="255"/>
        <end position="282"/>
    </location>
</feature>
<accession>A0A643ET34</accession>
<evidence type="ECO:0000313" key="3">
    <source>
        <dbReference type="EMBL" id="KAB0565039.1"/>
    </source>
</evidence>
<evidence type="ECO:0000256" key="2">
    <source>
        <dbReference type="SAM" id="MobiDB-lite"/>
    </source>
</evidence>
<organism evidence="3">
    <name type="scientific">Brucella pituitosa</name>
    <dbReference type="NCBI Taxonomy" id="571256"/>
    <lineage>
        <taxon>Bacteria</taxon>
        <taxon>Pseudomonadati</taxon>
        <taxon>Pseudomonadota</taxon>
        <taxon>Alphaproteobacteria</taxon>
        <taxon>Hyphomicrobiales</taxon>
        <taxon>Brucellaceae</taxon>
        <taxon>Brucella/Ochrobactrum group</taxon>
        <taxon>Brucella</taxon>
    </lineage>
</organism>
<reference evidence="3" key="1">
    <citation type="submission" date="2019-09" db="EMBL/GenBank/DDBJ databases">
        <title>Draft genome sequences of 48 bacterial type strains from the CCUG.</title>
        <authorList>
            <person name="Tunovic T."/>
            <person name="Pineiro-Iglesias B."/>
            <person name="Unosson C."/>
            <person name="Inganas E."/>
            <person name="Ohlen M."/>
            <person name="Cardew S."/>
            <person name="Jensie-Markopoulos S."/>
            <person name="Salva-Serra F."/>
            <person name="Jaen-Luchoro D."/>
            <person name="Karlsson R."/>
            <person name="Svensson-Stadler L."/>
            <person name="Chun J."/>
            <person name="Moore E."/>
        </authorList>
    </citation>
    <scope>NUCLEOTIDE SEQUENCE</scope>
    <source>
        <strain evidence="3">CCUG 50899</strain>
    </source>
</reference>
<dbReference type="RefSeq" id="WP_128095169.1">
    <property type="nucleotide sequence ID" value="NZ_JBHEEN010000022.1"/>
</dbReference>
<evidence type="ECO:0000256" key="1">
    <source>
        <dbReference type="SAM" id="Coils"/>
    </source>
</evidence>
<dbReference type="AlphaFoldDB" id="A0A643ET34"/>
<comment type="caution">
    <text evidence="3">The sequence shown here is derived from an EMBL/GenBank/DDBJ whole genome shotgun (WGS) entry which is preliminary data.</text>
</comment>
<name>A0A643ET34_9HYPH</name>
<feature type="compositionally biased region" description="Basic and acidic residues" evidence="2">
    <location>
        <begin position="219"/>
        <end position="229"/>
    </location>
</feature>
<keyword evidence="1" id="KW-0175">Coiled coil</keyword>
<protein>
    <submittedName>
        <fullName evidence="3">Uncharacterized protein</fullName>
    </submittedName>
</protein>
<dbReference type="EMBL" id="VZPE01000019">
    <property type="protein sequence ID" value="KAB0565039.1"/>
    <property type="molecule type" value="Genomic_DNA"/>
</dbReference>